<evidence type="ECO:0000256" key="1">
    <source>
        <dbReference type="ARBA" id="ARBA00022676"/>
    </source>
</evidence>
<dbReference type="PANTHER" id="PTHR48043">
    <property type="entry name" value="EG:EG0003.4 PROTEIN-RELATED"/>
    <property type="match status" value="1"/>
</dbReference>
<evidence type="ECO:0000256" key="2">
    <source>
        <dbReference type="ARBA" id="ARBA00022679"/>
    </source>
</evidence>
<dbReference type="InterPro" id="IPR002213">
    <property type="entry name" value="UDP_glucos_trans"/>
</dbReference>
<feature type="region of interest" description="Disordered" evidence="3">
    <location>
        <begin position="80"/>
        <end position="100"/>
    </location>
</feature>
<dbReference type="PANTHER" id="PTHR48043:SF145">
    <property type="entry name" value="FI06409P-RELATED"/>
    <property type="match status" value="1"/>
</dbReference>
<evidence type="ECO:0000256" key="3">
    <source>
        <dbReference type="SAM" id="MobiDB-lite"/>
    </source>
</evidence>
<dbReference type="RefSeq" id="WP_264282844.1">
    <property type="nucleotide sequence ID" value="NZ_CP107006.1"/>
</dbReference>
<dbReference type="Pfam" id="PF00201">
    <property type="entry name" value="UDPGT"/>
    <property type="match status" value="1"/>
</dbReference>
<dbReference type="Gene3D" id="3.40.50.2000">
    <property type="entry name" value="Glycogen Phosphorylase B"/>
    <property type="match status" value="2"/>
</dbReference>
<keyword evidence="2" id="KW-0808">Transferase</keyword>
<sequence>MLMPLPAISSNFVVMTQATPSPQILFAHTPLDSHLYPMTGLAMHLLGKGYDVQWYSSADHAEHIQALGIPVHVFTSAPGTVRHNSDERLPKRKRRRTKTAKPKFDLERYIERTPAYYKELQTLREIFPFDMLICDTSFTAGCLIKELMGVPVIAIGVMPLITSSRDLAPAGMGLTPPANAVERIKYAALRFFARHVTFARARKLVNRIFADHGMPPIDGLVADALAKKCDLLLQNGTPDFEYPRSDIGNNVKFIGALLPHRKTTPFADAARLSLYGKVILVTQGTLDNDPEKLLVPALEAFKNSPYMVVATTGSFNTERLRERFPQKNILITDDIDFDQVMPMVDVFVSNGGYGGVMQAIKYQLPMVVAGVQEGRNEVSARVAYFKLGVNLAIETPSASQVRTAVEKVLSDGCYVRNVNRLALQFRQYDAGRAAACYVQALLHMYQRKREGAQRVF</sequence>
<gene>
    <name evidence="4" type="ORF">MKQ68_08030</name>
</gene>
<keyword evidence="5" id="KW-1185">Reference proteome</keyword>
<dbReference type="EMBL" id="CP107006">
    <property type="protein sequence ID" value="UYQ95041.1"/>
    <property type="molecule type" value="Genomic_DNA"/>
</dbReference>
<feature type="compositionally biased region" description="Basic residues" evidence="3">
    <location>
        <begin position="90"/>
        <end position="100"/>
    </location>
</feature>
<accession>A0ABY6J6P1</accession>
<proteinExistence type="predicted"/>
<protein>
    <submittedName>
        <fullName evidence="4">Glycosyltransferase</fullName>
    </submittedName>
</protein>
<name>A0ABY6J6P1_9BACT</name>
<dbReference type="Proteomes" id="UP001162741">
    <property type="component" value="Chromosome"/>
</dbReference>
<dbReference type="CDD" id="cd03784">
    <property type="entry name" value="GT1_Gtf-like"/>
    <property type="match status" value="1"/>
</dbReference>
<reference evidence="4" key="1">
    <citation type="submission" date="2022-10" db="EMBL/GenBank/DDBJ databases">
        <title>Chitinophaga sp. nov., isolated from soil.</title>
        <authorList>
            <person name="Jeon C.O."/>
        </authorList>
    </citation>
    <scope>NUCLEOTIDE SEQUENCE</scope>
    <source>
        <strain evidence="4">R8</strain>
    </source>
</reference>
<dbReference type="SUPFAM" id="SSF53756">
    <property type="entry name" value="UDP-Glycosyltransferase/glycogen phosphorylase"/>
    <property type="match status" value="1"/>
</dbReference>
<organism evidence="4 5">
    <name type="scientific">Chitinophaga horti</name>
    <dbReference type="NCBI Taxonomy" id="2920382"/>
    <lineage>
        <taxon>Bacteria</taxon>
        <taxon>Pseudomonadati</taxon>
        <taxon>Bacteroidota</taxon>
        <taxon>Chitinophagia</taxon>
        <taxon>Chitinophagales</taxon>
        <taxon>Chitinophagaceae</taxon>
        <taxon>Chitinophaga</taxon>
    </lineage>
</organism>
<keyword evidence="1" id="KW-0328">Glycosyltransferase</keyword>
<dbReference type="InterPro" id="IPR050271">
    <property type="entry name" value="UDP-glycosyltransferase"/>
</dbReference>
<evidence type="ECO:0000313" key="5">
    <source>
        <dbReference type="Proteomes" id="UP001162741"/>
    </source>
</evidence>
<evidence type="ECO:0000313" key="4">
    <source>
        <dbReference type="EMBL" id="UYQ95041.1"/>
    </source>
</evidence>